<protein>
    <recommendedName>
        <fullName evidence="3">DNA polymerase III subunit beta</fullName>
    </recommendedName>
</protein>
<dbReference type="EMBL" id="JAEMHK010000003">
    <property type="protein sequence ID" value="MBJ6799757.1"/>
    <property type="molecule type" value="Genomic_DNA"/>
</dbReference>
<dbReference type="RefSeq" id="WP_199394259.1">
    <property type="nucleotide sequence ID" value="NZ_JAEMHK010000003.1"/>
</dbReference>
<sequence>MSFKVTVDRKAFRGVLLSLRKLTKVKKPFEVVLSYNGGMLLVHSVGGSMPVVADGCATVDVHLPGGPFFNLAEVLPEVSPLTLEYSGEVLQLDTLRLPCTTSVSRPFLVQLPLNPRTVDILSLRYQHSVNEISRSGYARMFVEAERERETLIKKAARILGPLGVTGEDLFALVEGRLKKHAQR</sequence>
<comment type="caution">
    <text evidence="1">The sequence shown here is derived from an EMBL/GenBank/DDBJ whole genome shotgun (WGS) entry which is preliminary data.</text>
</comment>
<proteinExistence type="predicted"/>
<gene>
    <name evidence="1" type="ORF">JFN90_06355</name>
</gene>
<organism evidence="1 2">
    <name type="scientific">Geomonas propionica</name>
    <dbReference type="NCBI Taxonomy" id="2798582"/>
    <lineage>
        <taxon>Bacteria</taxon>
        <taxon>Pseudomonadati</taxon>
        <taxon>Thermodesulfobacteriota</taxon>
        <taxon>Desulfuromonadia</taxon>
        <taxon>Geobacterales</taxon>
        <taxon>Geobacteraceae</taxon>
        <taxon>Geomonas</taxon>
    </lineage>
</organism>
<evidence type="ECO:0000313" key="2">
    <source>
        <dbReference type="Proteomes" id="UP000641025"/>
    </source>
</evidence>
<evidence type="ECO:0008006" key="3">
    <source>
        <dbReference type="Google" id="ProtNLM"/>
    </source>
</evidence>
<reference evidence="1 2" key="1">
    <citation type="submission" date="2020-12" db="EMBL/GenBank/DDBJ databases">
        <title>Geomonas sp. Red259, isolated from paddy soil.</title>
        <authorList>
            <person name="Xu Z."/>
            <person name="Zhang Z."/>
            <person name="Masuda Y."/>
            <person name="Itoh H."/>
            <person name="Senoo K."/>
        </authorList>
    </citation>
    <scope>NUCLEOTIDE SEQUENCE [LARGE SCALE GENOMIC DNA]</scope>
    <source>
        <strain evidence="1 2">Red259</strain>
    </source>
</reference>
<keyword evidence="2" id="KW-1185">Reference proteome</keyword>
<accession>A0ABS0YPR1</accession>
<dbReference type="Proteomes" id="UP000641025">
    <property type="component" value="Unassembled WGS sequence"/>
</dbReference>
<name>A0ABS0YPR1_9BACT</name>
<evidence type="ECO:0000313" key="1">
    <source>
        <dbReference type="EMBL" id="MBJ6799757.1"/>
    </source>
</evidence>